<gene>
    <name evidence="5" type="ORF">VNE69_01365</name>
</gene>
<evidence type="ECO:0000313" key="5">
    <source>
        <dbReference type="EMBL" id="WUR02428.1"/>
    </source>
</evidence>
<evidence type="ECO:0000259" key="3">
    <source>
        <dbReference type="Pfam" id="PF17781"/>
    </source>
</evidence>
<dbReference type="InterPro" id="IPR011989">
    <property type="entry name" value="ARM-like"/>
</dbReference>
<feature type="domain" description="RPN1 N-terminal" evidence="3">
    <location>
        <begin position="7"/>
        <end position="276"/>
    </location>
</feature>
<dbReference type="SUPFAM" id="SSF48371">
    <property type="entry name" value="ARM repeat"/>
    <property type="match status" value="1"/>
</dbReference>
<reference evidence="5" key="1">
    <citation type="journal article" date="2024" name="BMC Genomics">
        <title>Functional annotation of a divergent genome using sequence and structure-based similarity.</title>
        <authorList>
            <person name="Svedberg D."/>
            <person name="Winiger R.R."/>
            <person name="Berg A."/>
            <person name="Sharma H."/>
            <person name="Tellgren-Roth C."/>
            <person name="Debrunner-Vossbrinck B.A."/>
            <person name="Vossbrinck C.R."/>
            <person name="Barandun J."/>
        </authorList>
    </citation>
    <scope>NUCLEOTIDE SEQUENCE</scope>
    <source>
        <strain evidence="5">Illinois isolate</strain>
    </source>
</reference>
<keyword evidence="1" id="KW-0677">Repeat</keyword>
<feature type="domain" description="26S proteasome non-ATPase regulatory subunit RPN1 C-terminal" evidence="4">
    <location>
        <begin position="751"/>
        <end position="797"/>
    </location>
</feature>
<sequence>MEDENLNQILECIKTGNSDLRENAINMLIDLLKSSHAGSISTMNFNTLMEKKPILLELCDIVNDDQKRKLHDIISSISIMGDDSEILKHRILGNIIPLQEWGHLYVKKLIGVIVKKKLDNEDIKDATEVSNSCIEFFFKNNLEFDAIDFLLEIENIGIIYKFVEKHNYKRIILYLQEMSFFYELYEILNKIYLKMEDYSRYIINIIDNGYYDDAIDFIEKCQDKKVKKQLLYILARCNIFYETKDLEEKSILMNNHIKGHYRNVIKVYELDSENTKSSTFRKLRYEKEIKGLQQNSFNPITVCNGFINLGYGQDNIFFPREGNAIPGIDHQAILSSDIPELITIIGSVGCIEFWNPNKVMEILQEHIFGDLSIKRTGALLALSLSSSMIHDENKTILSFLTSNLESNDPLHVVPTLLGIQSMYCNTFEEELKVLLTPLIYSENIEISSFAAFTLGSIFVGTGDEELLSLILQMYIEKEDYADTHYFKLIMLGLALLFYRRPDLDCIIDNMDFTYARHAAILIKGFQNIKTGDHNMVEDILTNAFSGETDGLLESLALLSCCLVGLGDDLAMQMISRICTSSQILESPHLKSVLPLCYSLLFPSTMNQNIVDNLEKNINSGDSSIVIPSLYALGIVGCGTVSGKIQKILDSHYSQAYKDPKLGTILRISNGLLSLGKGLSSISYSLFDKSCIIPKNFIGLFTTTFLMLDSFSSPLLSGNTFLFYLLNQSFIPKYIVTQKKTNIRIGTPVNTVGVVGDPRRITSMQTHSTPVIINGNERAEIDEMCYTSFIEDVIILKDE</sequence>
<dbReference type="Gene3D" id="1.25.10.10">
    <property type="entry name" value="Leucine-rich Repeat Variant"/>
    <property type="match status" value="1"/>
</dbReference>
<dbReference type="GeneID" id="90540229"/>
<dbReference type="EMBL" id="CP142726">
    <property type="protein sequence ID" value="WUR02428.1"/>
    <property type="molecule type" value="Genomic_DNA"/>
</dbReference>
<dbReference type="PANTHER" id="PTHR10943">
    <property type="entry name" value="26S PROTEASOME NON-ATPASE REGULATORY SUBUNIT"/>
    <property type="match status" value="1"/>
</dbReference>
<keyword evidence="6" id="KW-1185">Reference proteome</keyword>
<dbReference type="Pfam" id="PF18051">
    <property type="entry name" value="RPN1_C"/>
    <property type="match status" value="1"/>
</dbReference>
<protein>
    <submittedName>
        <fullName evidence="5">Proteasome subunit RPN1 (RPN1)</fullName>
    </submittedName>
</protein>
<dbReference type="GO" id="GO:0034515">
    <property type="term" value="C:proteasome storage granule"/>
    <property type="evidence" value="ECO:0007669"/>
    <property type="project" value="TreeGrafter"/>
</dbReference>
<evidence type="ECO:0000256" key="1">
    <source>
        <dbReference type="ARBA" id="ARBA00022737"/>
    </source>
</evidence>
<organism evidence="5 6">
    <name type="scientific">Vairimorpha necatrix</name>
    <dbReference type="NCBI Taxonomy" id="6039"/>
    <lineage>
        <taxon>Eukaryota</taxon>
        <taxon>Fungi</taxon>
        <taxon>Fungi incertae sedis</taxon>
        <taxon>Microsporidia</taxon>
        <taxon>Nosematidae</taxon>
        <taxon>Vairimorpha</taxon>
    </lineage>
</organism>
<dbReference type="InterPro" id="IPR040892">
    <property type="entry name" value="RPN1_N"/>
</dbReference>
<dbReference type="KEGG" id="vnx:VNE69_01365"/>
<dbReference type="Pfam" id="PF17781">
    <property type="entry name" value="RPN1_RPN2_N"/>
    <property type="match status" value="1"/>
</dbReference>
<dbReference type="RefSeq" id="XP_065328573.1">
    <property type="nucleotide sequence ID" value="XM_065472501.1"/>
</dbReference>
<dbReference type="InterPro" id="IPR016024">
    <property type="entry name" value="ARM-type_fold"/>
</dbReference>
<evidence type="ECO:0000259" key="4">
    <source>
        <dbReference type="Pfam" id="PF18051"/>
    </source>
</evidence>
<dbReference type="PANTHER" id="PTHR10943:SF1">
    <property type="entry name" value="26S PROTEASOME NON-ATPASE REGULATORY SUBUNIT 2"/>
    <property type="match status" value="1"/>
</dbReference>
<evidence type="ECO:0000313" key="6">
    <source>
        <dbReference type="Proteomes" id="UP001334084"/>
    </source>
</evidence>
<evidence type="ECO:0000256" key="2">
    <source>
        <dbReference type="ARBA" id="ARBA00022942"/>
    </source>
</evidence>
<dbReference type="Proteomes" id="UP001334084">
    <property type="component" value="Chromosome 1"/>
</dbReference>
<keyword evidence="2 5" id="KW-0647">Proteasome</keyword>
<dbReference type="GO" id="GO:0005634">
    <property type="term" value="C:nucleus"/>
    <property type="evidence" value="ECO:0007669"/>
    <property type="project" value="TreeGrafter"/>
</dbReference>
<accession>A0AAX4J980</accession>
<dbReference type="GO" id="GO:0043161">
    <property type="term" value="P:proteasome-mediated ubiquitin-dependent protein catabolic process"/>
    <property type="evidence" value="ECO:0007669"/>
    <property type="project" value="TreeGrafter"/>
</dbReference>
<proteinExistence type="predicted"/>
<dbReference type="AlphaFoldDB" id="A0AAX4J980"/>
<dbReference type="InterPro" id="IPR041433">
    <property type="entry name" value="RPN1_C"/>
</dbReference>
<dbReference type="GO" id="GO:0008540">
    <property type="term" value="C:proteasome regulatory particle, base subcomplex"/>
    <property type="evidence" value="ECO:0007669"/>
    <property type="project" value="TreeGrafter"/>
</dbReference>
<name>A0AAX4J980_9MICR</name>